<keyword evidence="20" id="KW-1185">Reference proteome</keyword>
<dbReference type="Proteomes" id="UP000095727">
    <property type="component" value="Unassembled WGS sequence"/>
</dbReference>
<reference evidence="11 24" key="3">
    <citation type="submission" date="2020-04" db="EMBL/GenBank/DDBJ databases">
        <authorList>
            <person name="Pieper L."/>
        </authorList>
    </citation>
    <scope>NUCLEOTIDE SEQUENCE [LARGE SCALE GENOMIC DNA]</scope>
    <source>
        <strain evidence="11 24">F22</strain>
    </source>
</reference>
<evidence type="ECO:0000256" key="6">
    <source>
        <dbReference type="ARBA" id="ARBA00023310"/>
    </source>
</evidence>
<dbReference type="Proteomes" id="UP000285693">
    <property type="component" value="Unassembled WGS sequence"/>
</dbReference>
<evidence type="ECO:0000313" key="10">
    <source>
        <dbReference type="EMBL" id="GLG88016.1"/>
    </source>
</evidence>
<evidence type="ECO:0000313" key="24">
    <source>
        <dbReference type="Proteomes" id="UP000554488"/>
    </source>
</evidence>
<dbReference type="Proteomes" id="UP000260655">
    <property type="component" value="Unassembled WGS sequence"/>
</dbReference>
<dbReference type="PaxDb" id="410072-ERS852525_01502"/>
<evidence type="ECO:0000313" key="11">
    <source>
        <dbReference type="EMBL" id="NUN85908.1"/>
    </source>
</evidence>
<evidence type="ECO:0000313" key="15">
    <source>
        <dbReference type="EMBL" id="RHF84098.1"/>
    </source>
</evidence>
<dbReference type="Proteomes" id="UP001145109">
    <property type="component" value="Unassembled WGS sequence"/>
</dbReference>
<dbReference type="InterPro" id="IPR000711">
    <property type="entry name" value="ATPase_OSCP/dsu"/>
</dbReference>
<keyword evidence="2 7" id="KW-0813">Transport</keyword>
<accession>A0A174DC93</accession>
<dbReference type="NCBIfam" id="TIGR01145">
    <property type="entry name" value="ATP_synt_delta"/>
    <property type="match status" value="1"/>
</dbReference>
<dbReference type="Proteomes" id="UP000554488">
    <property type="component" value="Unassembled WGS sequence"/>
</dbReference>
<keyword evidence="6 7" id="KW-0066">ATP synthesis</keyword>
<evidence type="ECO:0000313" key="17">
    <source>
        <dbReference type="Proteomes" id="UP000095362"/>
    </source>
</evidence>
<dbReference type="EMBL" id="QRXY01000012">
    <property type="protein sequence ID" value="RGU45083.1"/>
    <property type="molecule type" value="Genomic_DNA"/>
</dbReference>
<keyword evidence="5 7" id="KW-0472">Membrane</keyword>
<dbReference type="STRING" id="410072.ERS852525_01502"/>
<dbReference type="GO" id="GO:0016787">
    <property type="term" value="F:hydrolase activity"/>
    <property type="evidence" value="ECO:0007669"/>
    <property type="project" value="UniProtKB-KW"/>
</dbReference>
<dbReference type="EMBL" id="JABWDC010000012">
    <property type="protein sequence ID" value="NUN85908.1"/>
    <property type="molecule type" value="Genomic_DNA"/>
</dbReference>
<evidence type="ECO:0000313" key="13">
    <source>
        <dbReference type="EMBL" id="RGT89945.1"/>
    </source>
</evidence>
<dbReference type="PANTHER" id="PTHR11910">
    <property type="entry name" value="ATP SYNTHASE DELTA CHAIN"/>
    <property type="match status" value="1"/>
</dbReference>
<keyword evidence="7" id="KW-1003">Cell membrane</keyword>
<dbReference type="Proteomes" id="UP000095362">
    <property type="component" value="Unassembled WGS sequence"/>
</dbReference>
<keyword evidence="7" id="KW-0139">CF(1)</keyword>
<evidence type="ECO:0000313" key="12">
    <source>
        <dbReference type="EMBL" id="RGJ23453.1"/>
    </source>
</evidence>
<dbReference type="RefSeq" id="WP_008370066.1">
    <property type="nucleotide sequence ID" value="NZ_BSCI01000017.1"/>
</dbReference>
<evidence type="ECO:0000313" key="16">
    <source>
        <dbReference type="EMBL" id="RHG62420.1"/>
    </source>
</evidence>
<gene>
    <name evidence="7 13" type="primary">atpH</name>
    <name evidence="8" type="synonym">atpH_1</name>
    <name evidence="10" type="ORF">comes_25630</name>
    <name evidence="16" type="ORF">DW252_02465</name>
    <name evidence="15" type="ORF">DW656_06615</name>
    <name evidence="14" type="ORF">DWW65_10200</name>
    <name evidence="13" type="ORF">DWX03_07955</name>
    <name evidence="12" type="ORF">DXD67_08130</name>
    <name evidence="9" type="ORF">ERS852481_01663</name>
    <name evidence="8" type="ORF">ERS852574_01243</name>
    <name evidence="11" type="ORF">HUU93_04695</name>
</gene>
<dbReference type="AlphaFoldDB" id="A0A174DC93"/>
<evidence type="ECO:0000313" key="8">
    <source>
        <dbReference type="EMBL" id="CUM87100.1"/>
    </source>
</evidence>
<evidence type="ECO:0000256" key="5">
    <source>
        <dbReference type="ARBA" id="ARBA00023136"/>
    </source>
</evidence>
<protein>
    <recommendedName>
        <fullName evidence="7">ATP synthase subunit delta</fullName>
    </recommendedName>
    <alternativeName>
        <fullName evidence="7">ATP synthase F(1) sector subunit delta</fullName>
    </alternativeName>
    <alternativeName>
        <fullName evidence="7">F-type ATPase subunit delta</fullName>
        <shortName evidence="7">F-ATPase subunit delta</shortName>
    </alternativeName>
</protein>
<evidence type="ECO:0000256" key="3">
    <source>
        <dbReference type="ARBA" id="ARBA00022781"/>
    </source>
</evidence>
<dbReference type="GeneID" id="92823610"/>
<dbReference type="EMBL" id="QRHO01000006">
    <property type="protein sequence ID" value="RHF84098.1"/>
    <property type="molecule type" value="Genomic_DNA"/>
</dbReference>
<dbReference type="GO" id="GO:0045259">
    <property type="term" value="C:proton-transporting ATP synthase complex"/>
    <property type="evidence" value="ECO:0007669"/>
    <property type="project" value="UniProtKB-KW"/>
</dbReference>
<dbReference type="Proteomes" id="UP000286595">
    <property type="component" value="Unassembled WGS sequence"/>
</dbReference>
<keyword evidence="13" id="KW-0378">Hydrolase</keyword>
<evidence type="ECO:0000256" key="4">
    <source>
        <dbReference type="ARBA" id="ARBA00023065"/>
    </source>
</evidence>
<sequence>MAKLVSKVYGDALFEAARDCGKMDEIFEEVQSIGVILEENAELQKILGNPRVMREDKEQMIETIFRGRVSNEIVELMKLMIEKGRYSKIDSVFEYFIGLVKEEKKIGIAYIATAVELSEAQKEAVMQRLLQTTKYESFEMNYQVDASLIGGMVIRIGDRVVDTSIKTKLYELSKSLKKIQV</sequence>
<comment type="function">
    <text evidence="7">This protein is part of the stalk that links CF(0) to CF(1). It either transmits conformational changes from CF(0) to CF(1) or is implicated in proton conduction.</text>
</comment>
<evidence type="ECO:0000313" key="14">
    <source>
        <dbReference type="EMBL" id="RGU45083.1"/>
    </source>
</evidence>
<evidence type="ECO:0000256" key="7">
    <source>
        <dbReference type="HAMAP-Rule" id="MF_01416"/>
    </source>
</evidence>
<comment type="subcellular location">
    <subcellularLocation>
        <location evidence="7">Cell membrane</location>
        <topology evidence="7">Peripheral membrane protein</topology>
    </subcellularLocation>
    <subcellularLocation>
        <location evidence="1">Membrane</location>
    </subcellularLocation>
</comment>
<keyword evidence="3 7" id="KW-0375">Hydrogen ion transport</keyword>
<evidence type="ECO:0000313" key="18">
    <source>
        <dbReference type="Proteomes" id="UP000095727"/>
    </source>
</evidence>
<dbReference type="Proteomes" id="UP000283360">
    <property type="component" value="Unassembled WGS sequence"/>
</dbReference>
<dbReference type="EMBL" id="QSOV01000007">
    <property type="protein sequence ID" value="RGJ23453.1"/>
    <property type="molecule type" value="Genomic_DNA"/>
</dbReference>
<evidence type="ECO:0000313" key="19">
    <source>
        <dbReference type="Proteomes" id="UP000260655"/>
    </source>
</evidence>
<dbReference type="PRINTS" id="PR00125">
    <property type="entry name" value="ATPASEDELTA"/>
</dbReference>
<reference evidence="19 20" key="2">
    <citation type="submission" date="2018-08" db="EMBL/GenBank/DDBJ databases">
        <title>A genome reference for cultivated species of the human gut microbiota.</title>
        <authorList>
            <person name="Zou Y."/>
            <person name="Xue W."/>
            <person name="Luo G."/>
        </authorList>
    </citation>
    <scope>NUCLEOTIDE SEQUENCE [LARGE SCALE GENOMIC DNA]</scope>
    <source>
        <strain evidence="14 22">AF16-31</strain>
        <strain evidence="13 20">AF18-12LB</strain>
        <strain evidence="16 23">AM22-12LB</strain>
        <strain evidence="15 21">AM23-3</strain>
        <strain evidence="12 19">TM07-19</strain>
    </source>
</reference>
<reference evidence="11 24" key="4">
    <citation type="submission" date="2020-07" db="EMBL/GenBank/DDBJ databases">
        <title>Bacterial metabolism rescues the inhibition of intestinal drug absorption by food and drug additives.</title>
        <authorList>
            <person name="Zou L."/>
            <person name="Spanogiannopoulos P."/>
            <person name="Chien H.-C."/>
            <person name="Pieper L.M."/>
            <person name="Cai W."/>
            <person name="Khuri N."/>
            <person name="Pottel J."/>
            <person name="Vora B."/>
            <person name="Ni Z."/>
            <person name="Tsakalozou E."/>
            <person name="Zhang W."/>
            <person name="Shoichet B.K."/>
            <person name="Giacomini K.M."/>
            <person name="Turnbaugh P.J."/>
        </authorList>
    </citation>
    <scope>NUCLEOTIDE SEQUENCE [LARGE SCALE GENOMIC DNA]</scope>
    <source>
        <strain evidence="11 24">F22</strain>
    </source>
</reference>
<reference evidence="17 18" key="1">
    <citation type="submission" date="2015-09" db="EMBL/GenBank/DDBJ databases">
        <authorList>
            <consortium name="Pathogen Informatics"/>
        </authorList>
    </citation>
    <scope>NUCLEOTIDE SEQUENCE [LARGE SCALE GENOMIC DNA]</scope>
    <source>
        <strain evidence="9 17">2789STDY5834866</strain>
        <strain evidence="8 18">2789STDY5834962</strain>
    </source>
</reference>
<dbReference type="OrthoDB" id="9802471at2"/>
<evidence type="ECO:0000256" key="1">
    <source>
        <dbReference type="ARBA" id="ARBA00004370"/>
    </source>
</evidence>
<dbReference type="GO" id="GO:0046933">
    <property type="term" value="F:proton-transporting ATP synthase activity, rotational mechanism"/>
    <property type="evidence" value="ECO:0007669"/>
    <property type="project" value="UniProtKB-UniRule"/>
</dbReference>
<proteinExistence type="inferred from homology"/>
<dbReference type="HAMAP" id="MF_01416">
    <property type="entry name" value="ATP_synth_delta_bact"/>
    <property type="match status" value="1"/>
</dbReference>
<dbReference type="GO" id="GO:0005886">
    <property type="term" value="C:plasma membrane"/>
    <property type="evidence" value="ECO:0007669"/>
    <property type="project" value="UniProtKB-SubCell"/>
</dbReference>
<dbReference type="Proteomes" id="UP000284579">
    <property type="component" value="Unassembled WGS sequence"/>
</dbReference>
<evidence type="ECO:0000313" key="23">
    <source>
        <dbReference type="Proteomes" id="UP000286595"/>
    </source>
</evidence>
<keyword evidence="4 7" id="KW-0406">Ion transport</keyword>
<dbReference type="Pfam" id="PF00213">
    <property type="entry name" value="OSCP"/>
    <property type="match status" value="1"/>
</dbReference>
<dbReference type="InterPro" id="IPR026015">
    <property type="entry name" value="ATP_synth_OSCP/delta_N_sf"/>
</dbReference>
<evidence type="ECO:0000313" key="20">
    <source>
        <dbReference type="Proteomes" id="UP000283360"/>
    </source>
</evidence>
<dbReference type="Gene3D" id="1.10.520.20">
    <property type="entry name" value="N-terminal domain of the delta subunit of the F1F0-ATP synthase"/>
    <property type="match status" value="1"/>
</dbReference>
<evidence type="ECO:0000313" key="22">
    <source>
        <dbReference type="Proteomes" id="UP000285693"/>
    </source>
</evidence>
<dbReference type="EMBL" id="CYXR01000007">
    <property type="protein sequence ID" value="CUM87100.1"/>
    <property type="molecule type" value="Genomic_DNA"/>
</dbReference>
<evidence type="ECO:0000256" key="2">
    <source>
        <dbReference type="ARBA" id="ARBA00022448"/>
    </source>
</evidence>
<dbReference type="EMBL" id="QRIM01000002">
    <property type="protein sequence ID" value="RHG62420.1"/>
    <property type="molecule type" value="Genomic_DNA"/>
</dbReference>
<comment type="similarity">
    <text evidence="7">Belongs to the ATPase delta chain family.</text>
</comment>
<dbReference type="EMBL" id="QRXJ01000009">
    <property type="protein sequence ID" value="RGT89945.1"/>
    <property type="molecule type" value="Genomic_DNA"/>
</dbReference>
<dbReference type="EMBL" id="BSCI01000017">
    <property type="protein sequence ID" value="GLG88016.1"/>
    <property type="molecule type" value="Genomic_DNA"/>
</dbReference>
<organism evidence="13 20">
    <name type="scientific">Coprococcus comes</name>
    <dbReference type="NCBI Taxonomy" id="410072"/>
    <lineage>
        <taxon>Bacteria</taxon>
        <taxon>Bacillati</taxon>
        <taxon>Bacillota</taxon>
        <taxon>Clostridia</taxon>
        <taxon>Lachnospirales</taxon>
        <taxon>Lachnospiraceae</taxon>
        <taxon>Coprococcus</taxon>
    </lineage>
</organism>
<evidence type="ECO:0000313" key="21">
    <source>
        <dbReference type="Proteomes" id="UP000284579"/>
    </source>
</evidence>
<evidence type="ECO:0000313" key="9">
    <source>
        <dbReference type="EMBL" id="CUO24361.1"/>
    </source>
</evidence>
<reference evidence="10" key="5">
    <citation type="submission" date="2022-09" db="EMBL/GenBank/DDBJ databases">
        <title>Draft genome sequence of Coprococcus comes strain 31264.</title>
        <authorList>
            <person name="Atsushi H."/>
            <person name="Moriya O."/>
            <person name="Mitsuo S."/>
        </authorList>
    </citation>
    <scope>NUCLEOTIDE SEQUENCE</scope>
    <source>
        <strain evidence="10">JCM 31264</strain>
    </source>
</reference>
<reference evidence="10" key="6">
    <citation type="submission" date="2022-11" db="EMBL/GenBank/DDBJ databases">
        <title>Draft genome sequence of Coprococcus comes strain 31264.</title>
        <authorList>
            <person name="Hisatomi A."/>
            <person name="Ohkuma M."/>
            <person name="Sakamoto M."/>
        </authorList>
    </citation>
    <scope>NUCLEOTIDE SEQUENCE</scope>
    <source>
        <strain evidence="10">JCM 31264</strain>
    </source>
</reference>
<name>A0A174DC93_9FIRM</name>
<dbReference type="SUPFAM" id="SSF47928">
    <property type="entry name" value="N-terminal domain of the delta subunit of the F1F0-ATP synthase"/>
    <property type="match status" value="1"/>
</dbReference>
<dbReference type="EMBL" id="CYZK01000009">
    <property type="protein sequence ID" value="CUO24361.1"/>
    <property type="molecule type" value="Genomic_DNA"/>
</dbReference>
<comment type="function">
    <text evidence="7">F(1)F(0) ATP synthase produces ATP from ADP in the presence of a proton or sodium gradient. F-type ATPases consist of two structural domains, F(1) containing the extramembraneous catalytic core and F(0) containing the membrane proton channel, linked together by a central stalk and a peripheral stalk. During catalysis, ATP synthesis in the catalytic domain of F(1) is coupled via a rotary mechanism of the central stalk subunits to proton translocation.</text>
</comment>